<feature type="compositionally biased region" description="Low complexity" evidence="1">
    <location>
        <begin position="33"/>
        <end position="46"/>
    </location>
</feature>
<reference evidence="2" key="1">
    <citation type="submission" date="2023-07" db="EMBL/GenBank/DDBJ databases">
        <title>Black Yeasts Isolated from many extreme environments.</title>
        <authorList>
            <person name="Coleine C."/>
            <person name="Stajich J.E."/>
            <person name="Selbmann L."/>
        </authorList>
    </citation>
    <scope>NUCLEOTIDE SEQUENCE</scope>
    <source>
        <strain evidence="2">CCFEE 5485</strain>
    </source>
</reference>
<evidence type="ECO:0000256" key="1">
    <source>
        <dbReference type="SAM" id="MobiDB-lite"/>
    </source>
</evidence>
<gene>
    <name evidence="2" type="ORF">LTR78_003721</name>
</gene>
<dbReference type="EMBL" id="JAUTXT010000010">
    <property type="protein sequence ID" value="KAK3676445.1"/>
    <property type="molecule type" value="Genomic_DNA"/>
</dbReference>
<dbReference type="Proteomes" id="UP001274830">
    <property type="component" value="Unassembled WGS sequence"/>
</dbReference>
<dbReference type="AlphaFoldDB" id="A0AAE0WR26"/>
<sequence>MAYRNPWARDRYGRVVFLPAHLSPSQGQAYDTSRSSSIQGAASQQSPMSPRNQAPLVTQRAPSTSSTATRGPSQQQQQQQSRQPLCQQPVPGTMVFHLQVSSSPDGYRSTVESPPTSDPILLMPTHVKTVQLHDRVHGTSRTVYYPAGLSIRDAKLQLLPSGRPDVVLALNVLSHRKEFSLLSGFVDGLGLEDFIKEYKDAVAFELGRRPGEIELVLATNEAFDRLSGRRSDGDDGRREGRRERRRWRALDRGGELEPEGQLWQTEIGSSVRSFANRFIIRSQIVCYKQMMGMTHDRLAVITPWNVWL</sequence>
<evidence type="ECO:0000313" key="3">
    <source>
        <dbReference type="Proteomes" id="UP001274830"/>
    </source>
</evidence>
<comment type="caution">
    <text evidence="2">The sequence shown here is derived from an EMBL/GenBank/DDBJ whole genome shotgun (WGS) entry which is preliminary data.</text>
</comment>
<keyword evidence="3" id="KW-1185">Reference proteome</keyword>
<protein>
    <submittedName>
        <fullName evidence="2">Uncharacterized protein</fullName>
    </submittedName>
</protein>
<proteinExistence type="predicted"/>
<feature type="compositionally biased region" description="Polar residues" evidence="1">
    <location>
        <begin position="47"/>
        <end position="73"/>
    </location>
</feature>
<accession>A0AAE0WR26</accession>
<organism evidence="2 3">
    <name type="scientific">Recurvomyces mirabilis</name>
    <dbReference type="NCBI Taxonomy" id="574656"/>
    <lineage>
        <taxon>Eukaryota</taxon>
        <taxon>Fungi</taxon>
        <taxon>Dikarya</taxon>
        <taxon>Ascomycota</taxon>
        <taxon>Pezizomycotina</taxon>
        <taxon>Dothideomycetes</taxon>
        <taxon>Dothideomycetidae</taxon>
        <taxon>Mycosphaerellales</taxon>
        <taxon>Teratosphaeriaceae</taxon>
        <taxon>Recurvomyces</taxon>
    </lineage>
</organism>
<feature type="region of interest" description="Disordered" evidence="1">
    <location>
        <begin position="24"/>
        <end position="88"/>
    </location>
</feature>
<evidence type="ECO:0000313" key="2">
    <source>
        <dbReference type="EMBL" id="KAK3676445.1"/>
    </source>
</evidence>
<name>A0AAE0WR26_9PEZI</name>
<feature type="compositionally biased region" description="Low complexity" evidence="1">
    <location>
        <begin position="74"/>
        <end position="88"/>
    </location>
</feature>